<name>A0A0F4YFD5_RASE3</name>
<dbReference type="GO" id="GO:0016702">
    <property type="term" value="F:oxidoreductase activity, acting on single donors with incorporation of molecular oxygen, incorporation of two atoms of oxygen"/>
    <property type="evidence" value="ECO:0007669"/>
    <property type="project" value="UniProtKB-ARBA"/>
</dbReference>
<dbReference type="InterPro" id="IPR004183">
    <property type="entry name" value="Xdiol_dOase_suB"/>
</dbReference>
<evidence type="ECO:0000256" key="4">
    <source>
        <dbReference type="ARBA" id="ARBA00022833"/>
    </source>
</evidence>
<evidence type="ECO:0000256" key="1">
    <source>
        <dbReference type="ARBA" id="ARBA00001947"/>
    </source>
</evidence>
<dbReference type="PANTHER" id="PTHR30096:SF0">
    <property type="entry name" value="4,5-DOPA DIOXYGENASE EXTRADIOL-LIKE PROTEIN"/>
    <property type="match status" value="1"/>
</dbReference>
<dbReference type="Pfam" id="PF02900">
    <property type="entry name" value="LigB"/>
    <property type="match status" value="1"/>
</dbReference>
<evidence type="ECO:0000313" key="7">
    <source>
        <dbReference type="EMBL" id="KKA16631.1"/>
    </source>
</evidence>
<dbReference type="OrthoDB" id="7396853at2759"/>
<dbReference type="GeneID" id="25321679"/>
<dbReference type="GO" id="GO:0008270">
    <property type="term" value="F:zinc ion binding"/>
    <property type="evidence" value="ECO:0007669"/>
    <property type="project" value="InterPro"/>
</dbReference>
<keyword evidence="8" id="KW-1185">Reference proteome</keyword>
<dbReference type="CDD" id="cd07363">
    <property type="entry name" value="45_DOPA_Dioxygenase"/>
    <property type="match status" value="1"/>
</dbReference>
<dbReference type="InterPro" id="IPR014436">
    <property type="entry name" value="Extradiol_dOase_DODA"/>
</dbReference>
<dbReference type="Proteomes" id="UP000053958">
    <property type="component" value="Unassembled WGS sequence"/>
</dbReference>
<organism evidence="7 8">
    <name type="scientific">Rasamsonia emersonii (strain ATCC 16479 / CBS 393.64 / IMI 116815)</name>
    <dbReference type="NCBI Taxonomy" id="1408163"/>
    <lineage>
        <taxon>Eukaryota</taxon>
        <taxon>Fungi</taxon>
        <taxon>Dikarya</taxon>
        <taxon>Ascomycota</taxon>
        <taxon>Pezizomycotina</taxon>
        <taxon>Eurotiomycetes</taxon>
        <taxon>Eurotiomycetidae</taxon>
        <taxon>Eurotiales</taxon>
        <taxon>Trichocomaceae</taxon>
        <taxon>Rasamsonia</taxon>
    </lineage>
</organism>
<sequence>MSSTTSAKLPTYFIGHGGVTILFRDGTEPIRSGLLGIGREIKRLKPEAIVITSGHFQSRDETIQVNVKEPTKVWHDFSFDYHDTYPHVYQYDYPHRASASLARQVLTHLQENGIEAEAVERDLDHGVWVPFKLMFPEGDDDGALDIPIVEVSTYRSDDYQAHIELGKVLSTLPGRILVIGSGMLVHNLHASQTQPAEGPTYARDVEETALSYLNATTAEERTAGLLALQKRADWKLAHPTEDHILPLYVTLGAGLDEREHKVWNQGLDTAGMSFVSFRLGEAAA</sequence>
<evidence type="ECO:0000259" key="6">
    <source>
        <dbReference type="Pfam" id="PF02900"/>
    </source>
</evidence>
<reference evidence="7 8" key="1">
    <citation type="submission" date="2015-04" db="EMBL/GenBank/DDBJ databases">
        <authorList>
            <person name="Heijne W.H."/>
            <person name="Fedorova N.D."/>
            <person name="Nierman W.C."/>
            <person name="Vollebregt A.W."/>
            <person name="Zhao Z."/>
            <person name="Wu L."/>
            <person name="Kumar M."/>
            <person name="Stam H."/>
            <person name="van den Berg M.A."/>
            <person name="Pel H.J."/>
        </authorList>
    </citation>
    <scope>NUCLEOTIDE SEQUENCE [LARGE SCALE GENOMIC DNA]</scope>
    <source>
        <strain evidence="7 8">CBS 393.64</strain>
    </source>
</reference>
<keyword evidence="5" id="KW-0560">Oxidoreductase</keyword>
<keyword evidence="4" id="KW-0862">Zinc</keyword>
<keyword evidence="3" id="KW-0479">Metal-binding</keyword>
<dbReference type="SUPFAM" id="SSF53213">
    <property type="entry name" value="LigB-like"/>
    <property type="match status" value="1"/>
</dbReference>
<gene>
    <name evidence="7" type="ORF">T310_9749</name>
</gene>
<dbReference type="EMBL" id="LASV01000747">
    <property type="protein sequence ID" value="KKA16631.1"/>
    <property type="molecule type" value="Genomic_DNA"/>
</dbReference>
<accession>A0A0F4YFD5</accession>
<comment type="caution">
    <text evidence="7">The sequence shown here is derived from an EMBL/GenBank/DDBJ whole genome shotgun (WGS) entry which is preliminary data.</text>
</comment>
<comment type="similarity">
    <text evidence="2">Belongs to the DODA-type extradiol aromatic ring-opening dioxygenase family.</text>
</comment>
<feature type="domain" description="Extradiol ring-cleavage dioxygenase class III enzyme subunit B" evidence="6">
    <location>
        <begin position="11"/>
        <end position="274"/>
    </location>
</feature>
<evidence type="ECO:0000313" key="8">
    <source>
        <dbReference type="Proteomes" id="UP000053958"/>
    </source>
</evidence>
<evidence type="ECO:0000256" key="2">
    <source>
        <dbReference type="ARBA" id="ARBA00007581"/>
    </source>
</evidence>
<dbReference type="Gene3D" id="3.40.830.10">
    <property type="entry name" value="LigB-like"/>
    <property type="match status" value="1"/>
</dbReference>
<evidence type="ECO:0000256" key="3">
    <source>
        <dbReference type="ARBA" id="ARBA00022723"/>
    </source>
</evidence>
<proteinExistence type="inferred from homology"/>
<evidence type="ECO:0000256" key="5">
    <source>
        <dbReference type="ARBA" id="ARBA00023002"/>
    </source>
</evidence>
<dbReference type="RefSeq" id="XP_013323243.1">
    <property type="nucleotide sequence ID" value="XM_013467789.1"/>
</dbReference>
<dbReference type="GO" id="GO:0008198">
    <property type="term" value="F:ferrous iron binding"/>
    <property type="evidence" value="ECO:0007669"/>
    <property type="project" value="InterPro"/>
</dbReference>
<dbReference type="PIRSF" id="PIRSF006157">
    <property type="entry name" value="Doxgns_DODA"/>
    <property type="match status" value="1"/>
</dbReference>
<dbReference type="PANTHER" id="PTHR30096">
    <property type="entry name" value="4,5-DOPA DIOXYGENASE EXTRADIOL-LIKE PROTEIN"/>
    <property type="match status" value="1"/>
</dbReference>
<dbReference type="AlphaFoldDB" id="A0A0F4YFD5"/>
<comment type="cofactor">
    <cofactor evidence="1">
        <name>Zn(2+)</name>
        <dbReference type="ChEBI" id="CHEBI:29105"/>
    </cofactor>
</comment>
<protein>
    <recommendedName>
        <fullName evidence="6">Extradiol ring-cleavage dioxygenase class III enzyme subunit B domain-containing protein</fullName>
    </recommendedName>
</protein>
<dbReference type="STRING" id="1408163.A0A0F4YFD5"/>